<dbReference type="STRING" id="1121013.GCA_000426365_01301"/>
<dbReference type="GO" id="GO:0043709">
    <property type="term" value="P:cell adhesion involved in single-species biofilm formation"/>
    <property type="evidence" value="ECO:0007669"/>
    <property type="project" value="TreeGrafter"/>
</dbReference>
<organism evidence="6 7">
    <name type="scientific">Arenimonas composti TR7-09 = DSM 18010</name>
    <dbReference type="NCBI Taxonomy" id="1121013"/>
    <lineage>
        <taxon>Bacteria</taxon>
        <taxon>Pseudomonadati</taxon>
        <taxon>Pseudomonadota</taxon>
        <taxon>Gammaproteobacteria</taxon>
        <taxon>Lysobacterales</taxon>
        <taxon>Lysobacteraceae</taxon>
        <taxon>Arenimonas</taxon>
    </lineage>
</organism>
<evidence type="ECO:0000313" key="7">
    <source>
        <dbReference type="Proteomes" id="UP000029391"/>
    </source>
</evidence>
<dbReference type="SUPFAM" id="SSF63829">
    <property type="entry name" value="Calcium-dependent phosphotriesterase"/>
    <property type="match status" value="2"/>
</dbReference>
<dbReference type="InterPro" id="IPR000160">
    <property type="entry name" value="GGDEF_dom"/>
</dbReference>
<dbReference type="InterPro" id="IPR029787">
    <property type="entry name" value="Nucleotide_cyclase"/>
</dbReference>
<dbReference type="GO" id="GO:0052621">
    <property type="term" value="F:diguanylate cyclase activity"/>
    <property type="evidence" value="ECO:0007669"/>
    <property type="project" value="UniProtKB-EC"/>
</dbReference>
<keyword evidence="7" id="KW-1185">Reference proteome</keyword>
<feature type="signal peptide" evidence="4">
    <location>
        <begin position="1"/>
        <end position="26"/>
    </location>
</feature>
<feature type="domain" description="GGDEF" evidence="5">
    <location>
        <begin position="842"/>
        <end position="981"/>
    </location>
</feature>
<dbReference type="NCBIfam" id="TIGR00254">
    <property type="entry name" value="GGDEF"/>
    <property type="match status" value="1"/>
</dbReference>
<dbReference type="GO" id="GO:0005886">
    <property type="term" value="C:plasma membrane"/>
    <property type="evidence" value="ECO:0007669"/>
    <property type="project" value="TreeGrafter"/>
</dbReference>
<dbReference type="InterPro" id="IPR015943">
    <property type="entry name" value="WD40/YVTN_repeat-like_dom_sf"/>
</dbReference>
<dbReference type="Gene3D" id="3.30.70.270">
    <property type="match status" value="1"/>
</dbReference>
<proteinExistence type="predicted"/>
<keyword evidence="4" id="KW-0732">Signal</keyword>
<dbReference type="RefSeq" id="WP_051239629.1">
    <property type="nucleotide sequence ID" value="NZ_AUFF01000002.1"/>
</dbReference>
<evidence type="ECO:0000256" key="4">
    <source>
        <dbReference type="SAM" id="SignalP"/>
    </source>
</evidence>
<dbReference type="PROSITE" id="PS50887">
    <property type="entry name" value="GGDEF"/>
    <property type="match status" value="1"/>
</dbReference>
<dbReference type="AlphaFoldDB" id="A0A091BDK3"/>
<dbReference type="GO" id="GO:1902201">
    <property type="term" value="P:negative regulation of bacterial-type flagellum-dependent cell motility"/>
    <property type="evidence" value="ECO:0007669"/>
    <property type="project" value="TreeGrafter"/>
</dbReference>
<dbReference type="Pfam" id="PF07494">
    <property type="entry name" value="Reg_prop"/>
    <property type="match status" value="3"/>
</dbReference>
<dbReference type="eggNOG" id="COG3706">
    <property type="taxonomic scope" value="Bacteria"/>
</dbReference>
<comment type="cofactor">
    <cofactor evidence="1">
        <name>Mg(2+)</name>
        <dbReference type="ChEBI" id="CHEBI:18420"/>
    </cofactor>
</comment>
<dbReference type="InterPro" id="IPR011123">
    <property type="entry name" value="Y_Y_Y"/>
</dbReference>
<dbReference type="PANTHER" id="PTHR45138:SF9">
    <property type="entry name" value="DIGUANYLATE CYCLASE DGCM-RELATED"/>
    <property type="match status" value="1"/>
</dbReference>
<comment type="caution">
    <text evidence="6">The sequence shown here is derived from an EMBL/GenBank/DDBJ whole genome shotgun (WGS) entry which is preliminary data.</text>
</comment>
<dbReference type="EC" id="2.7.7.65" evidence="2"/>
<dbReference type="eggNOG" id="COG3292">
    <property type="taxonomic scope" value="Bacteria"/>
</dbReference>
<dbReference type="Proteomes" id="UP000029391">
    <property type="component" value="Unassembled WGS sequence"/>
</dbReference>
<reference evidence="6 7" key="1">
    <citation type="submission" date="2013-09" db="EMBL/GenBank/DDBJ databases">
        <title>Genome sequencing of Arenimonas composti.</title>
        <authorList>
            <person name="Chen F."/>
            <person name="Wang G."/>
        </authorList>
    </citation>
    <scope>NUCLEOTIDE SEQUENCE [LARGE SCALE GENOMIC DNA]</scope>
    <source>
        <strain evidence="6 7">TR7-09</strain>
    </source>
</reference>
<dbReference type="InterPro" id="IPR043128">
    <property type="entry name" value="Rev_trsase/Diguanyl_cyclase"/>
</dbReference>
<evidence type="ECO:0000256" key="2">
    <source>
        <dbReference type="ARBA" id="ARBA00012528"/>
    </source>
</evidence>
<accession>A0A091BDK3</accession>
<dbReference type="FunFam" id="3.30.70.270:FF:000001">
    <property type="entry name" value="Diguanylate cyclase domain protein"/>
    <property type="match status" value="1"/>
</dbReference>
<dbReference type="Gene3D" id="2.60.40.10">
    <property type="entry name" value="Immunoglobulins"/>
    <property type="match status" value="1"/>
</dbReference>
<dbReference type="InterPro" id="IPR011110">
    <property type="entry name" value="Reg_prop"/>
</dbReference>
<dbReference type="SMART" id="SM00267">
    <property type="entry name" value="GGDEF"/>
    <property type="match status" value="1"/>
</dbReference>
<evidence type="ECO:0000256" key="3">
    <source>
        <dbReference type="ARBA" id="ARBA00034247"/>
    </source>
</evidence>
<evidence type="ECO:0000256" key="1">
    <source>
        <dbReference type="ARBA" id="ARBA00001946"/>
    </source>
</evidence>
<dbReference type="OrthoDB" id="176203at2"/>
<evidence type="ECO:0000313" key="6">
    <source>
        <dbReference type="EMBL" id="KFN48894.1"/>
    </source>
</evidence>
<comment type="catalytic activity">
    <reaction evidence="3">
        <text>2 GTP = 3',3'-c-di-GMP + 2 diphosphate</text>
        <dbReference type="Rhea" id="RHEA:24898"/>
        <dbReference type="ChEBI" id="CHEBI:33019"/>
        <dbReference type="ChEBI" id="CHEBI:37565"/>
        <dbReference type="ChEBI" id="CHEBI:58805"/>
        <dbReference type="EC" id="2.7.7.65"/>
    </reaction>
</comment>
<gene>
    <name evidence="6" type="ORF">P873_13155</name>
</gene>
<dbReference type="CDD" id="cd01949">
    <property type="entry name" value="GGDEF"/>
    <property type="match status" value="1"/>
</dbReference>
<dbReference type="Pfam" id="PF07495">
    <property type="entry name" value="Y_Y_Y"/>
    <property type="match status" value="1"/>
</dbReference>
<protein>
    <recommendedName>
        <fullName evidence="2">diguanylate cyclase</fullName>
        <ecNumber evidence="2">2.7.7.65</ecNumber>
    </recommendedName>
</protein>
<sequence length="1017" mass="112609">MRRTATPRLSLMLLSFLLALAPAAQALDPDKAFHHYVRNNWSIEQGLPQISALSLAQDRQGYLWVGTQAGLARFDGIRFVVHNPDNAPGLRGIWIHDLHADDDNRLWIATYRGVSVHDSRGFHAVPLRDGDPDRLLDTSDLQAMPSGEIMVAAPDGVWRIRDDALELAHPLPLPASSLMARGDELWVGSRGRVFRIADGQVHVLPLPEGDDDTVVTHLLETQGRVWAGTSAGLFFRDGTRWSRHEGGAPLSESPIEALYADRDGNLWVGLVRDVVRLRAGRVREVISGDRQVSAVRAVFEDREGNLWFGSHWQGLNRVWNGWTRRYSEHEGLADPILWSVARGGDGRIWVGTNDGLAELRNGRFEMIVRGEDLPHPNAYTLLPEADHVWIGTRLGVVRWNGRALEAPPELAPLRAAQINGMLRDRAGALWLATNSGLYRLTRDGLRGFGAAEGLRDPRTRLLYQTRAGRLLLGTQTGLYEIVGEQLQPLGTDSGLRPDLDVTSIHELPDGRLVIGALSEEIFLFDGERWTGFGSEQGLPVNSAFFITDDLDYLWVAGMRGIFRVPIADLTAVAAGQAERVAGEMVLNERGDRHGGQKGFCCNGAGNAKGFFDRGQLWLPTRDGLVAMATAGIVRNPVAPRTLIERVRVGEQWRDADPSADWTLEQGERDLSFEFTVLSFQDPGSTDLRYRLVGYDADWRTLDDINRRTVNYTNLPPGDYVFEAIGANNAGLWSPAAAQLGFTVQPYFHETRLFQGLIVALVLTVLYAGWRQQLGAHRRQRAALEQLVRQRTDALEAVNHRLEDASQSDPLTGLRNRRYLASQIPADLAFYSREALRPGARDEVMVFALLDIDHFKAINDRHGHAAGDRVLQQVAQLLNQQVRGGDYVARWGGEEFLLVFRPLPPQHLPVIGERLRAAVAGHRFDIGGAEPLHLTCSVGLVEVPTLRDSRGTPGWEQWVEVADRALYHVKANGRDGWAAFRFPAGADAAQLMQALGGDVAGLVVAGRVELVTSRPGRR</sequence>
<dbReference type="EMBL" id="AWXU01000047">
    <property type="protein sequence ID" value="KFN48894.1"/>
    <property type="molecule type" value="Genomic_DNA"/>
</dbReference>
<dbReference type="InterPro" id="IPR013783">
    <property type="entry name" value="Ig-like_fold"/>
</dbReference>
<dbReference type="SUPFAM" id="SSF55073">
    <property type="entry name" value="Nucleotide cyclase"/>
    <property type="match status" value="1"/>
</dbReference>
<name>A0A091BDK3_9GAMM</name>
<dbReference type="Gene3D" id="2.130.10.10">
    <property type="entry name" value="YVTN repeat-like/Quinoprotein amine dehydrogenase"/>
    <property type="match status" value="3"/>
</dbReference>
<dbReference type="PANTHER" id="PTHR45138">
    <property type="entry name" value="REGULATORY COMPONENTS OF SENSORY TRANSDUCTION SYSTEM"/>
    <property type="match status" value="1"/>
</dbReference>
<feature type="chain" id="PRO_5001871080" description="diguanylate cyclase" evidence="4">
    <location>
        <begin position="27"/>
        <end position="1017"/>
    </location>
</feature>
<dbReference type="Pfam" id="PF00990">
    <property type="entry name" value="GGDEF"/>
    <property type="match status" value="1"/>
</dbReference>
<dbReference type="InterPro" id="IPR050469">
    <property type="entry name" value="Diguanylate_Cyclase"/>
</dbReference>
<evidence type="ECO:0000259" key="5">
    <source>
        <dbReference type="PROSITE" id="PS50887"/>
    </source>
</evidence>